<dbReference type="Proteomes" id="UP000245910">
    <property type="component" value="Chromosome I"/>
</dbReference>
<accession>A0A2L2T1H9</accession>
<dbReference type="AlphaFoldDB" id="A0A2L2T1H9"/>
<keyword evidence="2" id="KW-1185">Reference proteome</keyword>
<name>A0A2L2T1H9_9HYPO</name>
<evidence type="ECO:0000313" key="2">
    <source>
        <dbReference type="Proteomes" id="UP000245910"/>
    </source>
</evidence>
<protein>
    <submittedName>
        <fullName evidence="1">Uncharacterized protein</fullName>
    </submittedName>
</protein>
<reference evidence="1" key="1">
    <citation type="submission" date="2014-10" db="EMBL/GenBank/DDBJ databases">
        <authorList>
            <person name="Seo M.-J."/>
            <person name="Seok Y.J."/>
            <person name="Cha I.-T."/>
        </authorList>
    </citation>
    <scope>NUCLEOTIDE SEQUENCE</scope>
    <source>
        <strain evidence="1">A3/5</strain>
    </source>
</reference>
<dbReference type="EMBL" id="LN649229">
    <property type="protein sequence ID" value="CEI64424.1"/>
    <property type="molecule type" value="Genomic_DNA"/>
</dbReference>
<proteinExistence type="predicted"/>
<organism evidence="1 2">
    <name type="scientific">Fusarium venenatum</name>
    <dbReference type="NCBI Taxonomy" id="56646"/>
    <lineage>
        <taxon>Eukaryota</taxon>
        <taxon>Fungi</taxon>
        <taxon>Dikarya</taxon>
        <taxon>Ascomycota</taxon>
        <taxon>Pezizomycotina</taxon>
        <taxon>Sordariomycetes</taxon>
        <taxon>Hypocreomycetidae</taxon>
        <taxon>Hypocreales</taxon>
        <taxon>Nectriaceae</taxon>
        <taxon>Fusarium</taxon>
    </lineage>
</organism>
<evidence type="ECO:0000313" key="1">
    <source>
        <dbReference type="EMBL" id="CEI64424.1"/>
    </source>
</evidence>
<sequence length="69" mass="7473">MAESVQTHPAGPPGLAHAGPMLTTLAAIDERDVIHGRKSQEICGYYNSQSPTVKTLFESSHSNLIRNLQ</sequence>